<dbReference type="GO" id="GO:0005829">
    <property type="term" value="C:cytosol"/>
    <property type="evidence" value="ECO:0007669"/>
    <property type="project" value="TreeGrafter"/>
</dbReference>
<dbReference type="AlphaFoldDB" id="A0A081CBQ2"/>
<evidence type="ECO:0000256" key="6">
    <source>
        <dbReference type="ARBA" id="ARBA00029677"/>
    </source>
</evidence>
<dbReference type="InterPro" id="IPR037132">
    <property type="entry name" value="N_Gln_amidohydro_ab_roll_sf"/>
</dbReference>
<proteinExistence type="inferred from homology"/>
<evidence type="ECO:0000256" key="7">
    <source>
        <dbReference type="ARBA" id="ARBA00048768"/>
    </source>
</evidence>
<accession>A0A081CBQ2</accession>
<sequence length="437" mass="46715">MEQSSDTAPRRRKSLSQSIRARLSRPISRDSTYNHPASPLPPLPISRARSADSIFKPVPKPASVAPISMADLDTAWSSITPPAFPVPLQYAACYCEENVYMLAQHLAAKLTRANRAAINITQSQKQPAPGQALFVPVWDVHVLFISNAGKTVLLYEQAASKLPSAGSPVIWDYHVVAAVTAHLVPLHQLAVQPDATIARPPVFANGEGWSRTWIYDPDSRLARTAVSAEGGELLRPVPKHEYDDKTFRPDDIAAGVIPPHFQPAFRYIAANDFIAGFASDRSHMLQDGPVGIGGKVWSAPPPVWDPIVGARAAKLGESNNLMRCYVDMAASEAGFGTVVDASTWLGCQSLPCSSLGATITDALAVGAASCSQRALPVSSARDSRWLAPPSTARPAAAKEDAPNGAARGGRIASPLFPAYLHASQQHRSRPPPPPPTH</sequence>
<evidence type="ECO:0000256" key="4">
    <source>
        <dbReference type="ARBA" id="ARBA00021247"/>
    </source>
</evidence>
<dbReference type="InterPro" id="IPR039733">
    <property type="entry name" value="NTAQ1"/>
</dbReference>
<comment type="similarity">
    <text evidence="1">Belongs to the NTAQ1 family.</text>
</comment>
<dbReference type="GeneID" id="26303226"/>
<evidence type="ECO:0000256" key="3">
    <source>
        <dbReference type="ARBA" id="ARBA00012718"/>
    </source>
</evidence>
<dbReference type="OrthoDB" id="191192at2759"/>
<reference evidence="9" key="1">
    <citation type="journal article" date="2014" name="Genome Announc.">
        <title>Draft Genome Sequence of the Yeast Pseudozyma antarctica Type Strain JCM10317, a Producer of the Glycolipid Biosurfactants, Mannosylerythritol Lipids.</title>
        <authorList>
            <person name="Saika A."/>
            <person name="Koike H."/>
            <person name="Hori T."/>
            <person name="Fukuoka T."/>
            <person name="Sato S."/>
            <person name="Habe H."/>
            <person name="Kitamoto D."/>
            <person name="Morita T."/>
        </authorList>
    </citation>
    <scope>NUCLEOTIDE SEQUENCE [LARGE SCALE GENOMIC DNA]</scope>
    <source>
        <strain evidence="9">JCM 10317</strain>
    </source>
</reference>
<dbReference type="GO" id="GO:0008418">
    <property type="term" value="F:protein-N-terminal asparagine amidohydrolase activity"/>
    <property type="evidence" value="ECO:0007669"/>
    <property type="project" value="InterPro"/>
</dbReference>
<dbReference type="GO" id="GO:0005634">
    <property type="term" value="C:nucleus"/>
    <property type="evidence" value="ECO:0007669"/>
    <property type="project" value="TreeGrafter"/>
</dbReference>
<dbReference type="InterPro" id="IPR023128">
    <property type="entry name" value="Prot_N_Gln_amidohydro_ab_roll"/>
</dbReference>
<evidence type="ECO:0000256" key="2">
    <source>
        <dbReference type="ARBA" id="ARBA00011245"/>
    </source>
</evidence>
<dbReference type="Pfam" id="PF09764">
    <property type="entry name" value="Nt_Gln_amidase"/>
    <property type="match status" value="1"/>
</dbReference>
<dbReference type="RefSeq" id="XP_014657738.1">
    <property type="nucleotide sequence ID" value="XM_014802252.1"/>
</dbReference>
<keyword evidence="5 8" id="KW-0378">Hydrolase</keyword>
<evidence type="ECO:0000256" key="1">
    <source>
        <dbReference type="ARBA" id="ARBA00008985"/>
    </source>
</evidence>
<dbReference type="PANTHER" id="PTHR13035:SF0">
    <property type="entry name" value="PROTEIN N-TERMINAL GLUTAMINE AMIDOHYDROLASE"/>
    <property type="match status" value="1"/>
</dbReference>
<dbReference type="HOGENOM" id="CLU_610021_0_0_1"/>
<keyword evidence="9" id="KW-1185">Reference proteome</keyword>
<dbReference type="EMBL" id="DF830071">
    <property type="protein sequence ID" value="GAK64098.1"/>
    <property type="molecule type" value="Genomic_DNA"/>
</dbReference>
<dbReference type="PANTHER" id="PTHR13035">
    <property type="entry name" value="PROTEIN N-TERMINAL GLUTAMINE AMIDOHYDROLASE"/>
    <property type="match status" value="1"/>
</dbReference>
<evidence type="ECO:0000313" key="9">
    <source>
        <dbReference type="Proteomes" id="UP000053758"/>
    </source>
</evidence>
<organism evidence="8 9">
    <name type="scientific">Pseudozyma antarctica</name>
    <name type="common">Yeast</name>
    <name type="synonym">Candida antarctica</name>
    <dbReference type="NCBI Taxonomy" id="84753"/>
    <lineage>
        <taxon>Eukaryota</taxon>
        <taxon>Fungi</taxon>
        <taxon>Dikarya</taxon>
        <taxon>Basidiomycota</taxon>
        <taxon>Ustilaginomycotina</taxon>
        <taxon>Ustilaginomycetes</taxon>
        <taxon>Ustilaginales</taxon>
        <taxon>Ustilaginaceae</taxon>
        <taxon>Moesziomyces</taxon>
    </lineage>
</organism>
<name>A0A081CBQ2_PSEA2</name>
<dbReference type="EC" id="3.5.1.122" evidence="3"/>
<comment type="subunit">
    <text evidence="2">Monomer.</text>
</comment>
<dbReference type="GO" id="GO:0070773">
    <property type="term" value="F:protein-N-terminal glutamine amidohydrolase activity"/>
    <property type="evidence" value="ECO:0007669"/>
    <property type="project" value="UniProtKB-EC"/>
</dbReference>
<dbReference type="Gene3D" id="3.10.620.10">
    <property type="entry name" value="Protein N-terminal glutamine amidohydrolase, alpha beta roll"/>
    <property type="match status" value="1"/>
</dbReference>
<gene>
    <name evidence="8" type="ORF">PAN0_004d2307</name>
</gene>
<protein>
    <recommendedName>
        <fullName evidence="4">Protein N-terminal glutamine amidohydrolase</fullName>
        <ecNumber evidence="3">3.5.1.122</ecNumber>
    </recommendedName>
    <alternativeName>
        <fullName evidence="6">Protein NH2-terminal glutamine deamidase</fullName>
    </alternativeName>
</protein>
<dbReference type="Proteomes" id="UP000053758">
    <property type="component" value="Unassembled WGS sequence"/>
</dbReference>
<evidence type="ECO:0000313" key="8">
    <source>
        <dbReference type="EMBL" id="GAK64098.1"/>
    </source>
</evidence>
<comment type="catalytic activity">
    <reaction evidence="7">
        <text>N-terminal L-glutaminyl-[protein] + H2O = N-terminal L-glutamyl-[protein] + NH4(+)</text>
        <dbReference type="Rhea" id="RHEA:50680"/>
        <dbReference type="Rhea" id="RHEA-COMP:12668"/>
        <dbReference type="Rhea" id="RHEA-COMP:12777"/>
        <dbReference type="ChEBI" id="CHEBI:15377"/>
        <dbReference type="ChEBI" id="CHEBI:28938"/>
        <dbReference type="ChEBI" id="CHEBI:64721"/>
        <dbReference type="ChEBI" id="CHEBI:64722"/>
        <dbReference type="EC" id="3.5.1.122"/>
    </reaction>
</comment>
<evidence type="ECO:0000256" key="5">
    <source>
        <dbReference type="ARBA" id="ARBA00022801"/>
    </source>
</evidence>